<evidence type="ECO:0000313" key="3">
    <source>
        <dbReference type="Proteomes" id="UP000309128"/>
    </source>
</evidence>
<evidence type="ECO:0000256" key="1">
    <source>
        <dbReference type="SAM" id="MobiDB-lite"/>
    </source>
</evidence>
<organism evidence="2 3">
    <name type="scientific">Nonomuraea turkmeniaca</name>
    <dbReference type="NCBI Taxonomy" id="103838"/>
    <lineage>
        <taxon>Bacteria</taxon>
        <taxon>Bacillati</taxon>
        <taxon>Actinomycetota</taxon>
        <taxon>Actinomycetes</taxon>
        <taxon>Streptosporangiales</taxon>
        <taxon>Streptosporangiaceae</taxon>
        <taxon>Nonomuraea</taxon>
    </lineage>
</organism>
<dbReference type="RefSeq" id="WP_138671606.1">
    <property type="nucleotide sequence ID" value="NZ_VCKY01000182.1"/>
</dbReference>
<evidence type="ECO:0008006" key="4">
    <source>
        <dbReference type="Google" id="ProtNLM"/>
    </source>
</evidence>
<comment type="caution">
    <text evidence="2">The sequence shown here is derived from an EMBL/GenBank/DDBJ whole genome shotgun (WGS) entry which is preliminary data.</text>
</comment>
<gene>
    <name evidence="2" type="ORF">ETD86_38680</name>
</gene>
<sequence>MSDFAEFRAKGRAALLSGQATHDPPIVAGARRWGAAVVLRPEGEIVDRLTELAATVQAPGHWVHGGRTLHVTLRSLEPYRDRIPEGDPLRRTYAEALTEAVTGLPPAKVRLKGVSPHRGGVLAYGHPEDDTLVTLWKRFACAMESRGVRDLEHGRIRDRWYVSLVHFAGPLRNPREIVEWCDAHAGADFGVAELTSAEVVQFVPTGRRMTVRSLERAALGEESDGVSPGPHSWVTPRRRP</sequence>
<keyword evidence="3" id="KW-1185">Reference proteome</keyword>
<evidence type="ECO:0000313" key="2">
    <source>
        <dbReference type="EMBL" id="TMR10663.1"/>
    </source>
</evidence>
<reference evidence="2 3" key="1">
    <citation type="submission" date="2019-05" db="EMBL/GenBank/DDBJ databases">
        <title>Draft genome sequence of Nonomuraea turkmeniaca DSM 43926.</title>
        <authorList>
            <person name="Saricaoglu S."/>
            <person name="Isik K."/>
        </authorList>
    </citation>
    <scope>NUCLEOTIDE SEQUENCE [LARGE SCALE GENOMIC DNA]</scope>
    <source>
        <strain evidence="2 3">DSM 43926</strain>
    </source>
</reference>
<dbReference type="Gene3D" id="3.90.1140.10">
    <property type="entry name" value="Cyclic phosphodiesterase"/>
    <property type="match status" value="1"/>
</dbReference>
<dbReference type="EMBL" id="VCKY01000182">
    <property type="protein sequence ID" value="TMR10663.1"/>
    <property type="molecule type" value="Genomic_DNA"/>
</dbReference>
<name>A0A5S4F3G1_9ACTN</name>
<dbReference type="OrthoDB" id="4311410at2"/>
<feature type="region of interest" description="Disordered" evidence="1">
    <location>
        <begin position="218"/>
        <end position="240"/>
    </location>
</feature>
<proteinExistence type="predicted"/>
<dbReference type="AlphaFoldDB" id="A0A5S4F3G1"/>
<accession>A0A5S4F3G1</accession>
<protein>
    <recommendedName>
        <fullName evidence="4">2'-5' RNA ligase family protein</fullName>
    </recommendedName>
</protein>
<dbReference type="Proteomes" id="UP000309128">
    <property type="component" value="Unassembled WGS sequence"/>
</dbReference>